<keyword evidence="2" id="KW-1185">Reference proteome</keyword>
<reference evidence="1 2" key="1">
    <citation type="journal article" date="2014" name="Nat. Commun.">
        <title>Multiple recent horizontal transfers of a large genomic region in cheese making fungi.</title>
        <authorList>
            <person name="Cheeseman K."/>
            <person name="Ropars J."/>
            <person name="Renault P."/>
            <person name="Dupont J."/>
            <person name="Gouzy J."/>
            <person name="Branca A."/>
            <person name="Abraham A.L."/>
            <person name="Ceppi M."/>
            <person name="Conseiller E."/>
            <person name="Debuchy R."/>
            <person name="Malagnac F."/>
            <person name="Goarin A."/>
            <person name="Silar P."/>
            <person name="Lacoste S."/>
            <person name="Sallet E."/>
            <person name="Bensimon A."/>
            <person name="Giraud T."/>
            <person name="Brygoo Y."/>
        </authorList>
    </citation>
    <scope>NUCLEOTIDE SEQUENCE [LARGE SCALE GENOMIC DNA]</scope>
    <source>
        <strain evidence="2">FM 013</strain>
    </source>
</reference>
<protein>
    <submittedName>
        <fullName evidence="1">Str. FM013</fullName>
    </submittedName>
</protein>
<accession>A0A0G4PX85</accession>
<dbReference type="EMBL" id="HG793207">
    <property type="protein sequence ID" value="CRL31107.1"/>
    <property type="molecule type" value="Genomic_DNA"/>
</dbReference>
<sequence length="105" mass="11540">MYMRGRPRAADWPIEPGEYILHIAVANPVQRGADLAEEYKMMADGRCPTSPELTELVKAPLKVYSGSSNVTIALRLLPHITFQMRLECSLVLQPPMASTGSLLAS</sequence>
<dbReference type="Proteomes" id="UP000053732">
    <property type="component" value="Unassembled WGS sequence"/>
</dbReference>
<evidence type="ECO:0000313" key="2">
    <source>
        <dbReference type="Proteomes" id="UP000053732"/>
    </source>
</evidence>
<gene>
    <name evidence="1" type="ORF">PCAMFM013_S075g000011</name>
</gene>
<proteinExistence type="predicted"/>
<organism evidence="1 2">
    <name type="scientific">Penicillium camemberti (strain FM 013)</name>
    <dbReference type="NCBI Taxonomy" id="1429867"/>
    <lineage>
        <taxon>Eukaryota</taxon>
        <taxon>Fungi</taxon>
        <taxon>Dikarya</taxon>
        <taxon>Ascomycota</taxon>
        <taxon>Pezizomycotina</taxon>
        <taxon>Eurotiomycetes</taxon>
        <taxon>Eurotiomycetidae</taxon>
        <taxon>Eurotiales</taxon>
        <taxon>Aspergillaceae</taxon>
        <taxon>Penicillium</taxon>
    </lineage>
</organism>
<evidence type="ECO:0000313" key="1">
    <source>
        <dbReference type="EMBL" id="CRL31107.1"/>
    </source>
</evidence>
<name>A0A0G4PX85_PENC3</name>
<dbReference type="AlphaFoldDB" id="A0A0G4PX85"/>